<evidence type="ECO:0000313" key="2">
    <source>
        <dbReference type="Proteomes" id="UP000188388"/>
    </source>
</evidence>
<reference evidence="2" key="1">
    <citation type="submission" date="2017-01" db="EMBL/GenBank/DDBJ databases">
        <authorList>
            <person name="Brunel B."/>
        </authorList>
    </citation>
    <scope>NUCLEOTIDE SEQUENCE [LARGE SCALE GENOMIC DNA]</scope>
</reference>
<keyword evidence="2" id="KW-1185">Reference proteome</keyword>
<sequence length="61" mass="6784">MRAGSVVLTCGLCRILQQGVFMTRSGSSLALDWTLILGVDLLLYNKNATIFSRQYFLLISD</sequence>
<dbReference type="STRING" id="1631249.BQ8794_160106"/>
<dbReference type="EMBL" id="FTPD01000008">
    <property type="protein sequence ID" value="SIT54502.1"/>
    <property type="molecule type" value="Genomic_DNA"/>
</dbReference>
<dbReference type="AlphaFoldDB" id="A0A1R3V3K8"/>
<gene>
    <name evidence="1" type="ORF">BQ8794_160106</name>
</gene>
<protein>
    <submittedName>
        <fullName evidence="1">Uncharacterized protein</fullName>
    </submittedName>
</protein>
<accession>A0A1R3V3K8</accession>
<dbReference type="Proteomes" id="UP000188388">
    <property type="component" value="Unassembled WGS sequence"/>
</dbReference>
<proteinExistence type="predicted"/>
<evidence type="ECO:0000313" key="1">
    <source>
        <dbReference type="EMBL" id="SIT54502.1"/>
    </source>
</evidence>
<organism evidence="1 2">
    <name type="scientific">Mesorhizobium prunaredense</name>
    <dbReference type="NCBI Taxonomy" id="1631249"/>
    <lineage>
        <taxon>Bacteria</taxon>
        <taxon>Pseudomonadati</taxon>
        <taxon>Pseudomonadota</taxon>
        <taxon>Alphaproteobacteria</taxon>
        <taxon>Hyphomicrobiales</taxon>
        <taxon>Phyllobacteriaceae</taxon>
        <taxon>Mesorhizobium</taxon>
    </lineage>
</organism>
<name>A0A1R3V3K8_9HYPH</name>